<dbReference type="EMBL" id="LT840184">
    <property type="protein sequence ID" value="SMF87751.1"/>
    <property type="molecule type" value="Genomic_DNA"/>
</dbReference>
<sequence>MLFIPLPLPERGTWSGRDKPVTLLHPYDYYTDMKSW</sequence>
<dbReference type="STRING" id="1313296.SAMN05661091_3897"/>
<dbReference type="AlphaFoldDB" id="A0A1X7HJG0"/>
<reference evidence="1 2" key="1">
    <citation type="submission" date="2017-04" db="EMBL/GenBank/DDBJ databases">
        <authorList>
            <person name="Afonso C.L."/>
            <person name="Miller P.J."/>
            <person name="Scott M.A."/>
            <person name="Spackman E."/>
            <person name="Goraichik I."/>
            <person name="Dimitrov K.M."/>
            <person name="Suarez D.L."/>
            <person name="Swayne D.E."/>
        </authorList>
    </citation>
    <scope>NUCLEOTIDE SEQUENCE [LARGE SCALE GENOMIC DNA]</scope>
    <source>
        <strain evidence="1 2">N3/975</strain>
    </source>
</reference>
<gene>
    <name evidence="1" type="ORF">SAMN05661091_3897</name>
</gene>
<proteinExistence type="predicted"/>
<protein>
    <submittedName>
        <fullName evidence="1">Uncharacterized protein</fullName>
    </submittedName>
</protein>
<keyword evidence="2" id="KW-1185">Reference proteome</keyword>
<dbReference type="Proteomes" id="UP000192940">
    <property type="component" value="Chromosome I"/>
</dbReference>
<name>A0A1X7HJG0_9BACL</name>
<evidence type="ECO:0000313" key="1">
    <source>
        <dbReference type="EMBL" id="SMF87751.1"/>
    </source>
</evidence>
<evidence type="ECO:0000313" key="2">
    <source>
        <dbReference type="Proteomes" id="UP000192940"/>
    </source>
</evidence>
<accession>A0A1X7HJG0</accession>
<organism evidence="1 2">
    <name type="scientific">Paenibacillus uliginis N3/975</name>
    <dbReference type="NCBI Taxonomy" id="1313296"/>
    <lineage>
        <taxon>Bacteria</taxon>
        <taxon>Bacillati</taxon>
        <taxon>Bacillota</taxon>
        <taxon>Bacilli</taxon>
        <taxon>Bacillales</taxon>
        <taxon>Paenibacillaceae</taxon>
        <taxon>Paenibacillus</taxon>
    </lineage>
</organism>